<sequence>MNYHQTTLLRRLHVIDIAPQEFDKLLRNHVCASLSVLTICRLQFNFPRSNPSQLSRDSAPSRMTLPNISNTIYLHTLATGINTLHFLQRLLERIHFIENLSLGIQDSDIYDPLIISGDIIQQLCIDRLKPSAKYTLNLSIGVWNDMKNNTIFNSFLETSFSRRERPKVFIQEQDSWNIAYDVRRFVVYTTPYNAMILSAYLFSTD</sequence>
<reference evidence="1" key="1">
    <citation type="submission" date="2021-02" db="EMBL/GenBank/DDBJ databases">
        <authorList>
            <person name="Nowell W R."/>
        </authorList>
    </citation>
    <scope>NUCLEOTIDE SEQUENCE</scope>
</reference>
<name>A0A817V681_9BILA</name>
<dbReference type="AlphaFoldDB" id="A0A817V681"/>
<dbReference type="Proteomes" id="UP000663865">
    <property type="component" value="Unassembled WGS sequence"/>
</dbReference>
<proteinExistence type="predicted"/>
<dbReference type="EMBL" id="CAJNYV010000060">
    <property type="protein sequence ID" value="CAF3338881.1"/>
    <property type="molecule type" value="Genomic_DNA"/>
</dbReference>
<organism evidence="1 2">
    <name type="scientific">Rotaria socialis</name>
    <dbReference type="NCBI Taxonomy" id="392032"/>
    <lineage>
        <taxon>Eukaryota</taxon>
        <taxon>Metazoa</taxon>
        <taxon>Spiralia</taxon>
        <taxon>Gnathifera</taxon>
        <taxon>Rotifera</taxon>
        <taxon>Eurotatoria</taxon>
        <taxon>Bdelloidea</taxon>
        <taxon>Philodinida</taxon>
        <taxon>Philodinidae</taxon>
        <taxon>Rotaria</taxon>
    </lineage>
</organism>
<gene>
    <name evidence="1" type="ORF">KIK155_LOCUS2515</name>
</gene>
<comment type="caution">
    <text evidence="1">The sequence shown here is derived from an EMBL/GenBank/DDBJ whole genome shotgun (WGS) entry which is preliminary data.</text>
</comment>
<protein>
    <submittedName>
        <fullName evidence="1">Uncharacterized protein</fullName>
    </submittedName>
</protein>
<evidence type="ECO:0000313" key="1">
    <source>
        <dbReference type="EMBL" id="CAF3338881.1"/>
    </source>
</evidence>
<accession>A0A817V681</accession>
<evidence type="ECO:0000313" key="2">
    <source>
        <dbReference type="Proteomes" id="UP000663865"/>
    </source>
</evidence>